<protein>
    <submittedName>
        <fullName evidence="3">HAD family hydrolase</fullName>
    </submittedName>
</protein>
<keyword evidence="2" id="KW-0460">Magnesium</keyword>
<dbReference type="PANTHER" id="PTHR46470">
    <property type="entry name" value="N-ACYLNEURAMINATE-9-PHOSPHATASE"/>
    <property type="match status" value="1"/>
</dbReference>
<evidence type="ECO:0000256" key="2">
    <source>
        <dbReference type="ARBA" id="ARBA00022842"/>
    </source>
</evidence>
<sequence>MKSIFFIDLDNTIYFTKPNEEQLMRGLYNVLDKQDLGVSDEQYQLSKKEMLRTPFQKVANKYGFKQEAIDNAIKYLVTGEVTSPLTPGDDYHYIKSLKGRKFIVTAGFLRKQTTKVKMLGIADDFEEVYIVDVTTSNENKKNAFEALIKKHNLNPDDILVIGDDAESEIKFGLELGLTTFLLDPENLHPDAETTFRGKDLTHLHEAAGQL</sequence>
<dbReference type="GO" id="GO:0016787">
    <property type="term" value="F:hydrolase activity"/>
    <property type="evidence" value="ECO:0007669"/>
    <property type="project" value="UniProtKB-KW"/>
</dbReference>
<dbReference type="InterPro" id="IPR051400">
    <property type="entry name" value="HAD-like_hydrolase"/>
</dbReference>
<proteinExistence type="predicted"/>
<comment type="caution">
    <text evidence="3">The sequence shown here is derived from an EMBL/GenBank/DDBJ whole genome shotgun (WGS) entry which is preliminary data.</text>
</comment>
<evidence type="ECO:0000313" key="4">
    <source>
        <dbReference type="Proteomes" id="UP001144341"/>
    </source>
</evidence>
<dbReference type="Proteomes" id="UP001144341">
    <property type="component" value="Unassembled WGS sequence"/>
</dbReference>
<reference evidence="3" key="1">
    <citation type="submission" date="2022-12" db="EMBL/GenBank/DDBJ databases">
        <title>Genome sequence of SJ11.</title>
        <authorList>
            <person name="Woo H."/>
        </authorList>
    </citation>
    <scope>NUCLEOTIDE SEQUENCE</scope>
    <source>
        <strain evidence="3">SJ11</strain>
    </source>
</reference>
<dbReference type="RefSeq" id="WP_269416924.1">
    <property type="nucleotide sequence ID" value="NZ_JAPWGL010000006.1"/>
</dbReference>
<evidence type="ECO:0000313" key="3">
    <source>
        <dbReference type="EMBL" id="MCZ4225266.1"/>
    </source>
</evidence>
<keyword evidence="1 3" id="KW-0378">Hydrolase</keyword>
<dbReference type="Pfam" id="PF00702">
    <property type="entry name" value="Hydrolase"/>
    <property type="match status" value="1"/>
</dbReference>
<gene>
    <name evidence="3" type="ORF">O0931_18270</name>
</gene>
<dbReference type="Gene3D" id="3.40.50.1000">
    <property type="entry name" value="HAD superfamily/HAD-like"/>
    <property type="match status" value="1"/>
</dbReference>
<evidence type="ECO:0000256" key="1">
    <source>
        <dbReference type="ARBA" id="ARBA00022801"/>
    </source>
</evidence>
<dbReference type="EMBL" id="JAPWGL010000006">
    <property type="protein sequence ID" value="MCZ4225266.1"/>
    <property type="molecule type" value="Genomic_DNA"/>
</dbReference>
<accession>A0ABT4L245</accession>
<dbReference type="SUPFAM" id="SSF56784">
    <property type="entry name" value="HAD-like"/>
    <property type="match status" value="1"/>
</dbReference>
<name>A0ABT4L245_9SPHI</name>
<organism evidence="3 4">
    <name type="scientific">Pedobacter rhodius</name>
    <dbReference type="NCBI Taxonomy" id="3004098"/>
    <lineage>
        <taxon>Bacteria</taxon>
        <taxon>Pseudomonadati</taxon>
        <taxon>Bacteroidota</taxon>
        <taxon>Sphingobacteriia</taxon>
        <taxon>Sphingobacteriales</taxon>
        <taxon>Sphingobacteriaceae</taxon>
        <taxon>Pedobacter</taxon>
    </lineage>
</organism>
<keyword evidence="4" id="KW-1185">Reference proteome</keyword>
<dbReference type="InterPro" id="IPR023214">
    <property type="entry name" value="HAD_sf"/>
</dbReference>
<dbReference type="InterPro" id="IPR036412">
    <property type="entry name" value="HAD-like_sf"/>
</dbReference>
<dbReference type="Gene3D" id="1.10.150.520">
    <property type="match status" value="1"/>
</dbReference>